<dbReference type="EMBL" id="LR134355">
    <property type="protein sequence ID" value="VEG49276.1"/>
    <property type="molecule type" value="Genomic_DNA"/>
</dbReference>
<dbReference type="PANTHER" id="PTHR36923">
    <property type="entry name" value="FERREDOXIN"/>
    <property type="match status" value="1"/>
</dbReference>
<comment type="cofactor">
    <cofactor evidence="1">
        <name>[3Fe-4S] cluster</name>
        <dbReference type="ChEBI" id="CHEBI:21137"/>
    </cofactor>
</comment>
<proteinExistence type="predicted"/>
<dbReference type="SUPFAM" id="SSF54862">
    <property type="entry name" value="4Fe-4S ferredoxins"/>
    <property type="match status" value="1"/>
</dbReference>
<keyword evidence="5" id="KW-0408">Iron</keyword>
<evidence type="ECO:0000256" key="7">
    <source>
        <dbReference type="ARBA" id="ARBA00023291"/>
    </source>
</evidence>
<evidence type="ECO:0000256" key="6">
    <source>
        <dbReference type="ARBA" id="ARBA00023014"/>
    </source>
</evidence>
<gene>
    <name evidence="8" type="ORF">NCTC10485_03583</name>
</gene>
<organism evidence="8 9">
    <name type="scientific">Mycolicibacterium chitae</name>
    <name type="common">Mycobacterium chitae</name>
    <dbReference type="NCBI Taxonomy" id="1792"/>
    <lineage>
        <taxon>Bacteria</taxon>
        <taxon>Bacillati</taxon>
        <taxon>Actinomycetota</taxon>
        <taxon>Actinomycetes</taxon>
        <taxon>Mycobacteriales</taxon>
        <taxon>Mycobacteriaceae</taxon>
        <taxon>Mycolicibacterium</taxon>
    </lineage>
</organism>
<evidence type="ECO:0000256" key="4">
    <source>
        <dbReference type="ARBA" id="ARBA00022982"/>
    </source>
</evidence>
<evidence type="ECO:0000313" key="8">
    <source>
        <dbReference type="EMBL" id="VEG49276.1"/>
    </source>
</evidence>
<sequence>MAEHLIIDRNACAGHGLCYGGAPEILDCDDQGDPVLLVDPIPDDQLDKARLVVSICPERALSLQSR</sequence>
<keyword evidence="3" id="KW-0479">Metal-binding</keyword>
<evidence type="ECO:0000256" key="2">
    <source>
        <dbReference type="ARBA" id="ARBA00022448"/>
    </source>
</evidence>
<name>A0A3S4RUN9_MYCCI</name>
<evidence type="ECO:0000313" key="9">
    <source>
        <dbReference type="Proteomes" id="UP000282551"/>
    </source>
</evidence>
<keyword evidence="6" id="KW-0411">Iron-sulfur</keyword>
<dbReference type="Pfam" id="PF13459">
    <property type="entry name" value="Fer4_15"/>
    <property type="match status" value="1"/>
</dbReference>
<dbReference type="OrthoDB" id="3215519at2"/>
<keyword evidence="9" id="KW-1185">Reference proteome</keyword>
<protein>
    <submittedName>
        <fullName evidence="8">FdxD protein</fullName>
    </submittedName>
</protein>
<keyword evidence="7" id="KW-0003">3Fe-4S</keyword>
<accession>A0A3S4RUN9</accession>
<reference evidence="8 9" key="1">
    <citation type="submission" date="2018-12" db="EMBL/GenBank/DDBJ databases">
        <authorList>
            <consortium name="Pathogen Informatics"/>
        </authorList>
    </citation>
    <scope>NUCLEOTIDE SEQUENCE [LARGE SCALE GENOMIC DNA]</scope>
    <source>
        <strain evidence="8 9">NCTC10485</strain>
    </source>
</reference>
<evidence type="ECO:0000256" key="1">
    <source>
        <dbReference type="ARBA" id="ARBA00001927"/>
    </source>
</evidence>
<dbReference type="AlphaFoldDB" id="A0A3S4RUN9"/>
<evidence type="ECO:0000256" key="5">
    <source>
        <dbReference type="ARBA" id="ARBA00023004"/>
    </source>
</evidence>
<keyword evidence="2" id="KW-0813">Transport</keyword>
<keyword evidence="4" id="KW-0249">Electron transport</keyword>
<dbReference type="InterPro" id="IPR051269">
    <property type="entry name" value="Fe-S_cluster_ET"/>
</dbReference>
<dbReference type="Gene3D" id="3.30.70.20">
    <property type="match status" value="1"/>
</dbReference>
<dbReference type="PANTHER" id="PTHR36923:SF3">
    <property type="entry name" value="FERREDOXIN"/>
    <property type="match status" value="1"/>
</dbReference>
<dbReference type="GO" id="GO:0051538">
    <property type="term" value="F:3 iron, 4 sulfur cluster binding"/>
    <property type="evidence" value="ECO:0007669"/>
    <property type="project" value="UniProtKB-KW"/>
</dbReference>
<evidence type="ECO:0000256" key="3">
    <source>
        <dbReference type="ARBA" id="ARBA00022723"/>
    </source>
</evidence>
<dbReference type="RefSeq" id="WP_126334970.1">
    <property type="nucleotide sequence ID" value="NZ_AP022604.1"/>
</dbReference>
<dbReference type="GO" id="GO:0046872">
    <property type="term" value="F:metal ion binding"/>
    <property type="evidence" value="ECO:0007669"/>
    <property type="project" value="UniProtKB-KW"/>
</dbReference>
<dbReference type="Proteomes" id="UP000282551">
    <property type="component" value="Chromosome"/>
</dbReference>